<dbReference type="OrthoDB" id="3598823at2759"/>
<dbReference type="Proteomes" id="UP000237438">
    <property type="component" value="Unassembled WGS sequence"/>
</dbReference>
<dbReference type="EMBL" id="PEDP01001403">
    <property type="protein sequence ID" value="POS83717.1"/>
    <property type="molecule type" value="Genomic_DNA"/>
</dbReference>
<feature type="region of interest" description="Disordered" evidence="1">
    <location>
        <begin position="297"/>
        <end position="366"/>
    </location>
</feature>
<feature type="compositionally biased region" description="Polar residues" evidence="1">
    <location>
        <begin position="1"/>
        <end position="10"/>
    </location>
</feature>
<evidence type="ECO:0000313" key="2">
    <source>
        <dbReference type="EMBL" id="POS83717.1"/>
    </source>
</evidence>
<accession>A0A2S4PNV9</accession>
<organism evidence="2 3">
    <name type="scientific">Erysiphe pulchra</name>
    <dbReference type="NCBI Taxonomy" id="225359"/>
    <lineage>
        <taxon>Eukaryota</taxon>
        <taxon>Fungi</taxon>
        <taxon>Dikarya</taxon>
        <taxon>Ascomycota</taxon>
        <taxon>Pezizomycotina</taxon>
        <taxon>Leotiomycetes</taxon>
        <taxon>Erysiphales</taxon>
        <taxon>Erysiphaceae</taxon>
        <taxon>Erysiphe</taxon>
    </lineage>
</organism>
<evidence type="ECO:0000256" key="1">
    <source>
        <dbReference type="SAM" id="MobiDB-lite"/>
    </source>
</evidence>
<dbReference type="AlphaFoldDB" id="A0A2S4PNV9"/>
<evidence type="ECO:0000313" key="3">
    <source>
        <dbReference type="Proteomes" id="UP000237438"/>
    </source>
</evidence>
<sequence length="578" mass="66011">MVPKTPVQSSIKRDKDTASKSRGTGVAETSNADEITELISRFEQMGGIWNQEKLKIFNQDSAKFFSHLTECLDDDDQGVFEEFDNAKEIWEHLKTKYSRTSESTVSTYISKIQKFPDDFDVDRNAKYSSIIDSFRIYPHTTTEEKMHILLEKEDSLKLLEHAHPAFGKRSRQYRRGSDVSMKDAPEKMLCYKCDGADHVSKSYPYAEEIKAFDVSLRKKNERRKIRLSNSNKYSRRTRAKSIPNKEHLEHRKAKDSQIVKSSRRTRGYTACEYDPDLSSDGMIKRLPAVPIIAPTPIQTQVPTLKPTEKSTQKSPEKISQKSPKNLIQEPTKKPSQNLNQNSPEKKSQKLTQKLIQKPAKCPTQKLTQGTTPITILEPNPIPAPALTPKTLNENEPTIELEPKAFIPSNVKDQAIIPSKESTEPANEKTVNKPLSKRINCFPNENISQSLELDKLNTKENIFQDLENGNYNADEVNDALQNGNQCVTKSLDLNLISAPVPRYYFRQRKRKLAVNDPAEEQHMKRIRLALLAQIHKGLIDDIDSIEYNTEHAFVAKHSFSKSTIDRSLRDKIIHAFFTL</sequence>
<protein>
    <submittedName>
        <fullName evidence="2">Uncharacterized protein</fullName>
    </submittedName>
</protein>
<comment type="caution">
    <text evidence="2">The sequence shown here is derived from an EMBL/GenBank/DDBJ whole genome shotgun (WGS) entry which is preliminary data.</text>
</comment>
<feature type="compositionally biased region" description="Basic and acidic residues" evidence="1">
    <location>
        <begin position="306"/>
        <end position="319"/>
    </location>
</feature>
<feature type="compositionally biased region" description="Basic and acidic residues" evidence="1">
    <location>
        <begin position="243"/>
        <end position="257"/>
    </location>
</feature>
<reference evidence="2 3" key="1">
    <citation type="submission" date="2017-10" db="EMBL/GenBank/DDBJ databases">
        <title>Development of genomic resources for the powdery mildew, Erysiphe pulchra.</title>
        <authorList>
            <person name="Wadl P.A."/>
            <person name="Mack B.M."/>
            <person name="Moore G."/>
            <person name="Beltz S.B."/>
        </authorList>
    </citation>
    <scope>NUCLEOTIDE SEQUENCE [LARGE SCALE GENOMIC DNA]</scope>
    <source>
        <strain evidence="2">Cflorida</strain>
    </source>
</reference>
<keyword evidence="3" id="KW-1185">Reference proteome</keyword>
<name>A0A2S4PNV9_9PEZI</name>
<proteinExistence type="predicted"/>
<feature type="compositionally biased region" description="Polar residues" evidence="1">
    <location>
        <begin position="333"/>
        <end position="342"/>
    </location>
</feature>
<feature type="region of interest" description="Disordered" evidence="1">
    <location>
        <begin position="1"/>
        <end position="29"/>
    </location>
</feature>
<gene>
    <name evidence="2" type="ORF">EPUL_004667</name>
</gene>
<feature type="region of interest" description="Disordered" evidence="1">
    <location>
        <begin position="226"/>
        <end position="264"/>
    </location>
</feature>
<feature type="non-terminal residue" evidence="2">
    <location>
        <position position="578"/>
    </location>
</feature>